<evidence type="ECO:0000313" key="3">
    <source>
        <dbReference type="Proteomes" id="UP000054266"/>
    </source>
</evidence>
<organism evidence="2 3">
    <name type="scientific">Phialophora macrospora</name>
    <dbReference type="NCBI Taxonomy" id="1851006"/>
    <lineage>
        <taxon>Eukaryota</taxon>
        <taxon>Fungi</taxon>
        <taxon>Dikarya</taxon>
        <taxon>Ascomycota</taxon>
        <taxon>Pezizomycotina</taxon>
        <taxon>Eurotiomycetes</taxon>
        <taxon>Chaetothyriomycetidae</taxon>
        <taxon>Chaetothyriales</taxon>
        <taxon>Herpotrichiellaceae</taxon>
        <taxon>Phialophora</taxon>
    </lineage>
</organism>
<evidence type="ECO:0008006" key="4">
    <source>
        <dbReference type="Google" id="ProtNLM"/>
    </source>
</evidence>
<accession>A0A0D2CM03</accession>
<keyword evidence="3" id="KW-1185">Reference proteome</keyword>
<proteinExistence type="predicted"/>
<feature type="compositionally biased region" description="Acidic residues" evidence="1">
    <location>
        <begin position="105"/>
        <end position="121"/>
    </location>
</feature>
<name>A0A0D2CM03_9EURO</name>
<gene>
    <name evidence="2" type="ORF">PV04_08470</name>
</gene>
<dbReference type="EMBL" id="KN846960">
    <property type="protein sequence ID" value="KIW66271.1"/>
    <property type="molecule type" value="Genomic_DNA"/>
</dbReference>
<dbReference type="GO" id="GO:0046933">
    <property type="term" value="F:proton-transporting ATP synthase activity, rotational mechanism"/>
    <property type="evidence" value="ECO:0007669"/>
    <property type="project" value="TreeGrafter"/>
</dbReference>
<dbReference type="PANTHER" id="PTHR28207">
    <property type="entry name" value="ATP SYNTHASE SUBUNIT H, MITOCHONDRIAL"/>
    <property type="match status" value="1"/>
</dbReference>
<feature type="compositionally biased region" description="Low complexity" evidence="1">
    <location>
        <begin position="93"/>
        <end position="104"/>
    </location>
</feature>
<feature type="region of interest" description="Disordered" evidence="1">
    <location>
        <begin position="52"/>
        <end position="127"/>
    </location>
</feature>
<dbReference type="AlphaFoldDB" id="A0A0D2CM03"/>
<feature type="region of interest" description="Disordered" evidence="1">
    <location>
        <begin position="1"/>
        <end position="25"/>
    </location>
</feature>
<dbReference type="STRING" id="5601.A0A0D2CM03"/>
<evidence type="ECO:0000313" key="2">
    <source>
        <dbReference type="EMBL" id="KIW66271.1"/>
    </source>
</evidence>
<dbReference type="PANTHER" id="PTHR28207:SF1">
    <property type="entry name" value="ATP SYNTHASE SUBUNIT H, MITOCHONDRIAL"/>
    <property type="match status" value="1"/>
</dbReference>
<dbReference type="InterPro" id="IPR019711">
    <property type="entry name" value="ATP_synth_F0_suH"/>
</dbReference>
<reference evidence="2 3" key="1">
    <citation type="submission" date="2015-01" db="EMBL/GenBank/DDBJ databases">
        <title>The Genome Sequence of Capronia semiimmersa CBS27337.</title>
        <authorList>
            <consortium name="The Broad Institute Genomics Platform"/>
            <person name="Cuomo C."/>
            <person name="de Hoog S."/>
            <person name="Gorbushina A."/>
            <person name="Stielow B."/>
            <person name="Teixiera M."/>
            <person name="Abouelleil A."/>
            <person name="Chapman S.B."/>
            <person name="Priest M."/>
            <person name="Young S.K."/>
            <person name="Wortman J."/>
            <person name="Nusbaum C."/>
            <person name="Birren B."/>
        </authorList>
    </citation>
    <scope>NUCLEOTIDE SEQUENCE [LARGE SCALE GENOMIC DNA]</scope>
    <source>
        <strain evidence="2 3">CBS 27337</strain>
    </source>
</reference>
<evidence type="ECO:0000256" key="1">
    <source>
        <dbReference type="SAM" id="MobiDB-lite"/>
    </source>
</evidence>
<dbReference type="Proteomes" id="UP000054266">
    <property type="component" value="Unassembled WGS sequence"/>
</dbReference>
<protein>
    <recommendedName>
        <fullName evidence="4">F-type H+-transporting ATPase subunit H</fullName>
    </recommendedName>
</protein>
<dbReference type="HOGENOM" id="CLU_122989_0_1_1"/>
<dbReference type="Pfam" id="PF10775">
    <property type="entry name" value="ATP_sub_h"/>
    <property type="match status" value="1"/>
</dbReference>
<sequence length="127" mass="14037">MAQSLRASSRLLARVSSRTLPTSRRSFAAASISRADLIQDLYLKELRAYKPPTQKASDAEGHVQKFSPPAAPKSPEETNLASEMKDYEDQTVEIEGSSSEPGESQPEENFFEDIDAIDAEDKETAHH</sequence>